<comment type="similarity">
    <text evidence="2">Belongs to the nematode transthyretin-like family.</text>
</comment>
<evidence type="ECO:0000256" key="5">
    <source>
        <dbReference type="SAM" id="SignalP"/>
    </source>
</evidence>
<evidence type="ECO:0000313" key="6">
    <source>
        <dbReference type="EMBL" id="GMT30372.1"/>
    </source>
</evidence>
<proteinExistence type="inferred from homology"/>
<sequence length="146" mass="16739">MSPLFSSFSTMKSILLLLHLIVTVYTLEEVDISGKVVCKDHNGSIVPVKDVVVELLEWNRLPLPPHGYLLRTMKTGSSGEFRLIGRYYSPFELKFYIQYFYMCDNGGIRSVCPFIDEKCGKSTKGYHHQRIGDTLDKKCTYNPPHK</sequence>
<feature type="signal peptide" evidence="5">
    <location>
        <begin position="1"/>
        <end position="26"/>
    </location>
</feature>
<organism evidence="6 7">
    <name type="scientific">Pristionchus fissidentatus</name>
    <dbReference type="NCBI Taxonomy" id="1538716"/>
    <lineage>
        <taxon>Eukaryota</taxon>
        <taxon>Metazoa</taxon>
        <taxon>Ecdysozoa</taxon>
        <taxon>Nematoda</taxon>
        <taxon>Chromadorea</taxon>
        <taxon>Rhabditida</taxon>
        <taxon>Rhabditina</taxon>
        <taxon>Diplogasteromorpha</taxon>
        <taxon>Diplogasteroidea</taxon>
        <taxon>Neodiplogasteridae</taxon>
        <taxon>Pristionchus</taxon>
    </lineage>
</organism>
<dbReference type="Proteomes" id="UP001432322">
    <property type="component" value="Unassembled WGS sequence"/>
</dbReference>
<keyword evidence="7" id="KW-1185">Reference proteome</keyword>
<dbReference type="GO" id="GO:0009986">
    <property type="term" value="C:cell surface"/>
    <property type="evidence" value="ECO:0007669"/>
    <property type="project" value="InterPro"/>
</dbReference>
<comment type="subcellular location">
    <subcellularLocation>
        <location evidence="1">Secreted</location>
    </subcellularLocation>
</comment>
<feature type="non-terminal residue" evidence="6">
    <location>
        <position position="146"/>
    </location>
</feature>
<dbReference type="PANTHER" id="PTHR21700">
    <property type="entry name" value="TRANSTHYRETIN-LIKE FAMILY PROTEIN-RELATED"/>
    <property type="match status" value="1"/>
</dbReference>
<keyword evidence="4 5" id="KW-0732">Signal</keyword>
<name>A0AAV5WKH0_9BILA</name>
<feature type="chain" id="PRO_5043461953" description="NTR domain-containing protein" evidence="5">
    <location>
        <begin position="27"/>
        <end position="146"/>
    </location>
</feature>
<dbReference type="Gene3D" id="2.60.40.3330">
    <property type="match status" value="1"/>
</dbReference>
<reference evidence="6" key="1">
    <citation type="submission" date="2023-10" db="EMBL/GenBank/DDBJ databases">
        <title>Genome assembly of Pristionchus species.</title>
        <authorList>
            <person name="Yoshida K."/>
            <person name="Sommer R.J."/>
        </authorList>
    </citation>
    <scope>NUCLEOTIDE SEQUENCE</scope>
    <source>
        <strain evidence="6">RS5133</strain>
    </source>
</reference>
<evidence type="ECO:0000313" key="7">
    <source>
        <dbReference type="Proteomes" id="UP001432322"/>
    </source>
</evidence>
<evidence type="ECO:0000256" key="2">
    <source>
        <dbReference type="ARBA" id="ARBA00010112"/>
    </source>
</evidence>
<dbReference type="InterPro" id="IPR038479">
    <property type="entry name" value="Transthyretin-like_sf"/>
</dbReference>
<dbReference type="EMBL" id="BTSY01000005">
    <property type="protein sequence ID" value="GMT30372.1"/>
    <property type="molecule type" value="Genomic_DNA"/>
</dbReference>
<evidence type="ECO:0008006" key="8">
    <source>
        <dbReference type="Google" id="ProtNLM"/>
    </source>
</evidence>
<dbReference type="InterPro" id="IPR001534">
    <property type="entry name" value="Transthyretin-like"/>
</dbReference>
<protein>
    <recommendedName>
        <fullName evidence="8">NTR domain-containing protein</fullName>
    </recommendedName>
</protein>
<comment type="caution">
    <text evidence="6">The sequence shown here is derived from an EMBL/GenBank/DDBJ whole genome shotgun (WGS) entry which is preliminary data.</text>
</comment>
<keyword evidence="3" id="KW-0964">Secreted</keyword>
<dbReference type="PANTHER" id="PTHR21700:SF3">
    <property type="entry name" value="TRANSTHYRETIN-LIKE PROTEIN 5"/>
    <property type="match status" value="1"/>
</dbReference>
<accession>A0AAV5WKH0</accession>
<gene>
    <name evidence="6" type="ORF">PFISCL1PPCAC_21669</name>
</gene>
<evidence type="ECO:0000256" key="3">
    <source>
        <dbReference type="ARBA" id="ARBA00022525"/>
    </source>
</evidence>
<evidence type="ECO:0000256" key="1">
    <source>
        <dbReference type="ARBA" id="ARBA00004613"/>
    </source>
</evidence>
<evidence type="ECO:0000256" key="4">
    <source>
        <dbReference type="ARBA" id="ARBA00022729"/>
    </source>
</evidence>
<dbReference type="AlphaFoldDB" id="A0AAV5WKH0"/>
<dbReference type="GO" id="GO:0005576">
    <property type="term" value="C:extracellular region"/>
    <property type="evidence" value="ECO:0007669"/>
    <property type="project" value="UniProtKB-SubCell"/>
</dbReference>